<accession>A0A8J2N440</accession>
<comment type="caution">
    <text evidence="1">The sequence shown here is derived from an EMBL/GenBank/DDBJ whole genome shotgun (WGS) entry which is preliminary data.</text>
</comment>
<dbReference type="GeneID" id="67015153"/>
<gene>
    <name evidence="1" type="ORF">ALTATR162_LOCUS3581</name>
</gene>
<name>A0A8J2N440_9PLEO</name>
<dbReference type="OrthoDB" id="6499973at2759"/>
<dbReference type="RefSeq" id="XP_043167124.1">
    <property type="nucleotide sequence ID" value="XM_043311189.1"/>
</dbReference>
<sequence>MTTFAEEWLSELLIPSDDDFAGHRPWGFAIYRTGYGPSSDQQWQRLLETIQTSAHDEAKSVTESTKEDPTFQELWSLFRLDARSDPALAGLDIDQLRQLYNSSSGEGGQLMNADFNLHRIFLFADDEVLSDPAASIVKCVDADYRAEDYIPRNPRVGGQRYFGWMRMEPRSVAYLWVELGQLNMSDIAPPTIGGSHLVTWKGQL</sequence>
<dbReference type="AlphaFoldDB" id="A0A8J2N440"/>
<dbReference type="EMBL" id="CAJRGZ010000016">
    <property type="protein sequence ID" value="CAG5154372.1"/>
    <property type="molecule type" value="Genomic_DNA"/>
</dbReference>
<reference evidence="1" key="1">
    <citation type="submission" date="2021-05" db="EMBL/GenBank/DDBJ databases">
        <authorList>
            <person name="Stam R."/>
        </authorList>
    </citation>
    <scope>NUCLEOTIDE SEQUENCE</scope>
    <source>
        <strain evidence="1">CS162</strain>
    </source>
</reference>
<proteinExistence type="predicted"/>
<protein>
    <submittedName>
        <fullName evidence="1">Uncharacterized protein</fullName>
    </submittedName>
</protein>
<keyword evidence="2" id="KW-1185">Reference proteome</keyword>
<evidence type="ECO:0000313" key="1">
    <source>
        <dbReference type="EMBL" id="CAG5154372.1"/>
    </source>
</evidence>
<organism evidence="1 2">
    <name type="scientific">Alternaria atra</name>
    <dbReference type="NCBI Taxonomy" id="119953"/>
    <lineage>
        <taxon>Eukaryota</taxon>
        <taxon>Fungi</taxon>
        <taxon>Dikarya</taxon>
        <taxon>Ascomycota</taxon>
        <taxon>Pezizomycotina</taxon>
        <taxon>Dothideomycetes</taxon>
        <taxon>Pleosporomycetidae</taxon>
        <taxon>Pleosporales</taxon>
        <taxon>Pleosporineae</taxon>
        <taxon>Pleosporaceae</taxon>
        <taxon>Alternaria</taxon>
        <taxon>Alternaria sect. Ulocladioides</taxon>
    </lineage>
</organism>
<dbReference type="Proteomes" id="UP000676310">
    <property type="component" value="Unassembled WGS sequence"/>
</dbReference>
<evidence type="ECO:0000313" key="2">
    <source>
        <dbReference type="Proteomes" id="UP000676310"/>
    </source>
</evidence>